<evidence type="ECO:0000313" key="3">
    <source>
        <dbReference type="Proteomes" id="UP000504606"/>
    </source>
</evidence>
<evidence type="ECO:0000313" key="4">
    <source>
        <dbReference type="RefSeq" id="XP_052128117.1"/>
    </source>
</evidence>
<feature type="region of interest" description="Disordered" evidence="1">
    <location>
        <begin position="353"/>
        <end position="376"/>
    </location>
</feature>
<dbReference type="OrthoDB" id="8192602at2759"/>
<dbReference type="RefSeq" id="XP_052128117.1">
    <property type="nucleotide sequence ID" value="XM_052272157.1"/>
</dbReference>
<organism evidence="3 4">
    <name type="scientific">Frankliniella occidentalis</name>
    <name type="common">Western flower thrips</name>
    <name type="synonym">Euthrips occidentalis</name>
    <dbReference type="NCBI Taxonomy" id="133901"/>
    <lineage>
        <taxon>Eukaryota</taxon>
        <taxon>Metazoa</taxon>
        <taxon>Ecdysozoa</taxon>
        <taxon>Arthropoda</taxon>
        <taxon>Hexapoda</taxon>
        <taxon>Insecta</taxon>
        <taxon>Pterygota</taxon>
        <taxon>Neoptera</taxon>
        <taxon>Paraneoptera</taxon>
        <taxon>Thysanoptera</taxon>
        <taxon>Terebrantia</taxon>
        <taxon>Thripoidea</taxon>
        <taxon>Thripidae</taxon>
        <taxon>Frankliniella</taxon>
    </lineage>
</organism>
<name>A0A9C6X2U1_FRAOC</name>
<dbReference type="Proteomes" id="UP000504606">
    <property type="component" value="Unplaced"/>
</dbReference>
<dbReference type="InterPro" id="IPR018289">
    <property type="entry name" value="MULE_transposase_dom"/>
</dbReference>
<dbReference type="Pfam" id="PF10551">
    <property type="entry name" value="MULE"/>
    <property type="match status" value="1"/>
</dbReference>
<proteinExistence type="predicted"/>
<accession>A0A9C6X2U1</accession>
<evidence type="ECO:0000259" key="2">
    <source>
        <dbReference type="Pfam" id="PF10551"/>
    </source>
</evidence>
<feature type="domain" description="MULE transposase" evidence="2">
    <location>
        <begin position="77"/>
        <end position="169"/>
    </location>
</feature>
<dbReference type="AlphaFoldDB" id="A0A9C6X2U1"/>
<protein>
    <submittedName>
        <fullName evidence="4">Uncharacterized protein LOC127750458</fullName>
    </submittedName>
</protein>
<evidence type="ECO:0000256" key="1">
    <source>
        <dbReference type="SAM" id="MobiDB-lite"/>
    </source>
</evidence>
<dbReference type="GeneID" id="127750458"/>
<keyword evidence="3" id="KW-1185">Reference proteome</keyword>
<dbReference type="KEGG" id="foc:127750458"/>
<gene>
    <name evidence="4" type="primary">LOC127750458</name>
</gene>
<sequence length="376" mass="42351">MHSCLYTARCANYPKIPNTLLHLGVLLGSPNLRRICQTTHGEDFIFQGVVGNVLSKTVSVVFMSGRMLTFLQTCKNLHMDGTFKKRPRKPGCRQIFNIVTRYGRSIVAVVRVLMMSRSEEAYVELFSYLRVLAPNLRPERIHCDFERATINALRRVFPMADIVGCLWHFGVCIGRHAVKKGLAPLASENDLIHTFIRCLCGAALLPAPLIANGIEEIWNQVEAAGWSNDLEPLFRYFRREWLPRVNELSVYDQEERTNNCSESDNRSLAMAIPMNHPNIFTLIGGFVQLEHLAWSDKLAGQTGRAVTDAPRWKTLANDRRVQRLSGLLVRGQLSPGAFLEAVSWVNQGALNHGMRLDQDSDSDDSDHSDAETDSDE</sequence>
<reference evidence="4" key="1">
    <citation type="submission" date="2025-08" db="UniProtKB">
        <authorList>
            <consortium name="RefSeq"/>
        </authorList>
    </citation>
    <scope>IDENTIFICATION</scope>
    <source>
        <tissue evidence="4">Whole organism</tissue>
    </source>
</reference>